<dbReference type="OrthoDB" id="3633556at2759"/>
<organism evidence="5 6">
    <name type="scientific">Sphaeroforma arctica JP610</name>
    <dbReference type="NCBI Taxonomy" id="667725"/>
    <lineage>
        <taxon>Eukaryota</taxon>
        <taxon>Ichthyosporea</taxon>
        <taxon>Ichthyophonida</taxon>
        <taxon>Sphaeroforma</taxon>
    </lineage>
</organism>
<dbReference type="PANTHER" id="PTHR43272">
    <property type="entry name" value="LONG-CHAIN-FATTY-ACID--COA LIGASE"/>
    <property type="match status" value="1"/>
</dbReference>
<dbReference type="Proteomes" id="UP000054560">
    <property type="component" value="Unassembled WGS sequence"/>
</dbReference>
<keyword evidence="2" id="KW-0276">Fatty acid metabolism</keyword>
<evidence type="ECO:0000256" key="3">
    <source>
        <dbReference type="ARBA" id="ARBA00023098"/>
    </source>
</evidence>
<dbReference type="EMBL" id="KQ242767">
    <property type="protein sequence ID" value="KNC77331.1"/>
    <property type="molecule type" value="Genomic_DNA"/>
</dbReference>
<dbReference type="SUPFAM" id="SSF56801">
    <property type="entry name" value="Acetyl-CoA synthetase-like"/>
    <property type="match status" value="1"/>
</dbReference>
<dbReference type="Pfam" id="PF00501">
    <property type="entry name" value="AMP-binding"/>
    <property type="match status" value="1"/>
</dbReference>
<evidence type="ECO:0000259" key="4">
    <source>
        <dbReference type="Pfam" id="PF00501"/>
    </source>
</evidence>
<feature type="domain" description="AMP-dependent synthetase/ligase" evidence="4">
    <location>
        <begin position="2"/>
        <end position="343"/>
    </location>
</feature>
<keyword evidence="1" id="KW-0436">Ligase</keyword>
<proteinExistence type="predicted"/>
<evidence type="ECO:0000313" key="6">
    <source>
        <dbReference type="Proteomes" id="UP000054560"/>
    </source>
</evidence>
<dbReference type="InterPro" id="IPR000873">
    <property type="entry name" value="AMP-dep_synth/lig_dom"/>
</dbReference>
<dbReference type="GO" id="GO:0016020">
    <property type="term" value="C:membrane"/>
    <property type="evidence" value="ECO:0007669"/>
    <property type="project" value="TreeGrafter"/>
</dbReference>
<protein>
    <recommendedName>
        <fullName evidence="4">AMP-dependent synthetase/ligase domain-containing protein</fullName>
    </recommendedName>
</protein>
<evidence type="ECO:0000256" key="2">
    <source>
        <dbReference type="ARBA" id="ARBA00022832"/>
    </source>
</evidence>
<dbReference type="STRING" id="667725.A0A0L0FLG8"/>
<dbReference type="AlphaFoldDB" id="A0A0L0FLG8"/>
<dbReference type="PANTHER" id="PTHR43272:SF32">
    <property type="entry name" value="AMP-DEPENDENT SYNTHETASE_LIGASE DOMAIN-CONTAINING PROTEIN"/>
    <property type="match status" value="1"/>
</dbReference>
<dbReference type="RefSeq" id="XP_014151233.1">
    <property type="nucleotide sequence ID" value="XM_014295758.1"/>
</dbReference>
<dbReference type="Gene3D" id="3.40.50.12780">
    <property type="entry name" value="N-terminal domain of ligase-like"/>
    <property type="match status" value="1"/>
</dbReference>
<dbReference type="eggNOG" id="KOG1256">
    <property type="taxonomic scope" value="Eukaryota"/>
</dbReference>
<evidence type="ECO:0000256" key="1">
    <source>
        <dbReference type="ARBA" id="ARBA00022598"/>
    </source>
</evidence>
<dbReference type="GO" id="GO:0004467">
    <property type="term" value="F:long-chain fatty acid-CoA ligase activity"/>
    <property type="evidence" value="ECO:0007669"/>
    <property type="project" value="TreeGrafter"/>
</dbReference>
<name>A0A0L0FLG8_9EUKA</name>
<dbReference type="InterPro" id="IPR042099">
    <property type="entry name" value="ANL_N_sf"/>
</dbReference>
<sequence>MGSMMAFGVSAGVYETSSAEACQYQAAHCKAHTVVVDDEGGLPDLKVVVVYNMNPEDVSAHKEAFRKHGVSLYEYKQFMSLDKDDTHLAEVNERKNTQVAGNCIKLIYTSGTTGVPKAVMLSRDNLVFSAKTTALTMNGIGPGDRLLSYLPLSHIAAEFLDFEFVCILGCHTTFARPDALKGGTLGQSLVAVQPTIVLGVPHVWEKIAAKLHAIGAESTDLKLMISTWAKGSKFTNPTGGLGYSLANMLVFSKVRAALGLDHCHLCVTGAAPISMETLYLFAGLVIPLLEGQFETSGPATLCTTSLGYRKGSVGRKISGSELRVDSETQEIQFMGRHVFMGYLKKDEKTAEP</sequence>
<dbReference type="GO" id="GO:0005783">
    <property type="term" value="C:endoplasmic reticulum"/>
    <property type="evidence" value="ECO:0007669"/>
    <property type="project" value="TreeGrafter"/>
</dbReference>
<dbReference type="InterPro" id="IPR020845">
    <property type="entry name" value="AMP-binding_CS"/>
</dbReference>
<evidence type="ECO:0000313" key="5">
    <source>
        <dbReference type="EMBL" id="KNC77331.1"/>
    </source>
</evidence>
<gene>
    <name evidence="5" type="ORF">SARC_10211</name>
</gene>
<accession>A0A0L0FLG8</accession>
<keyword evidence="3" id="KW-0443">Lipid metabolism</keyword>
<dbReference type="GeneID" id="25910715"/>
<keyword evidence="6" id="KW-1185">Reference proteome</keyword>
<dbReference type="PROSITE" id="PS00455">
    <property type="entry name" value="AMP_BINDING"/>
    <property type="match status" value="1"/>
</dbReference>
<reference evidence="5 6" key="1">
    <citation type="submission" date="2011-02" db="EMBL/GenBank/DDBJ databases">
        <title>The Genome Sequence of Sphaeroforma arctica JP610.</title>
        <authorList>
            <consortium name="The Broad Institute Genome Sequencing Platform"/>
            <person name="Russ C."/>
            <person name="Cuomo C."/>
            <person name="Young S.K."/>
            <person name="Zeng Q."/>
            <person name="Gargeya S."/>
            <person name="Alvarado L."/>
            <person name="Berlin A."/>
            <person name="Chapman S.B."/>
            <person name="Chen Z."/>
            <person name="Freedman E."/>
            <person name="Gellesch M."/>
            <person name="Goldberg J."/>
            <person name="Griggs A."/>
            <person name="Gujja S."/>
            <person name="Heilman E."/>
            <person name="Heiman D."/>
            <person name="Howarth C."/>
            <person name="Mehta T."/>
            <person name="Neiman D."/>
            <person name="Pearson M."/>
            <person name="Roberts A."/>
            <person name="Saif S."/>
            <person name="Shea T."/>
            <person name="Shenoy N."/>
            <person name="Sisk P."/>
            <person name="Stolte C."/>
            <person name="Sykes S."/>
            <person name="White J."/>
            <person name="Yandava C."/>
            <person name="Burger G."/>
            <person name="Gray M.W."/>
            <person name="Holland P.W.H."/>
            <person name="King N."/>
            <person name="Lang F.B.F."/>
            <person name="Roger A.J."/>
            <person name="Ruiz-Trillo I."/>
            <person name="Haas B."/>
            <person name="Nusbaum C."/>
            <person name="Birren B."/>
        </authorList>
    </citation>
    <scope>NUCLEOTIDE SEQUENCE [LARGE SCALE GENOMIC DNA]</scope>
    <source>
        <strain evidence="5 6">JP610</strain>
    </source>
</reference>